<feature type="domain" description="Peptidase C39-like" evidence="1">
    <location>
        <begin position="38"/>
        <end position="197"/>
    </location>
</feature>
<dbReference type="Pfam" id="PF13529">
    <property type="entry name" value="Peptidase_C39_2"/>
    <property type="match status" value="1"/>
</dbReference>
<dbReference type="Proteomes" id="UP000605259">
    <property type="component" value="Unassembled WGS sequence"/>
</dbReference>
<name>A0A917AQR3_9BACI</name>
<dbReference type="PIRSF" id="PIRSF032442">
    <property type="entry name" value="UCP032442"/>
    <property type="match status" value="1"/>
</dbReference>
<dbReference type="InterPro" id="IPR016997">
    <property type="entry name" value="UCP032442"/>
</dbReference>
<protein>
    <recommendedName>
        <fullName evidence="1">Peptidase C39-like domain-containing protein</fullName>
    </recommendedName>
</protein>
<organism evidence="2 3">
    <name type="scientific">Priestia taiwanensis</name>
    <dbReference type="NCBI Taxonomy" id="1347902"/>
    <lineage>
        <taxon>Bacteria</taxon>
        <taxon>Bacillati</taxon>
        <taxon>Bacillota</taxon>
        <taxon>Bacilli</taxon>
        <taxon>Bacillales</taxon>
        <taxon>Bacillaceae</taxon>
        <taxon>Priestia</taxon>
    </lineage>
</organism>
<dbReference type="RefSeq" id="WP_188387483.1">
    <property type="nucleotide sequence ID" value="NZ_BMFK01000001.1"/>
</dbReference>
<reference evidence="2" key="2">
    <citation type="submission" date="2020-09" db="EMBL/GenBank/DDBJ databases">
        <authorList>
            <person name="Sun Q."/>
            <person name="Zhou Y."/>
        </authorList>
    </citation>
    <scope>NUCLEOTIDE SEQUENCE</scope>
    <source>
        <strain evidence="2">CGMCC 1.12698</strain>
    </source>
</reference>
<dbReference type="PANTHER" id="PTHR37806:SF1">
    <property type="entry name" value="PEPTIDASE C39-LIKE DOMAIN-CONTAINING PROTEIN"/>
    <property type="match status" value="1"/>
</dbReference>
<comment type="caution">
    <text evidence="2">The sequence shown here is derived from an EMBL/GenBank/DDBJ whole genome shotgun (WGS) entry which is preliminary data.</text>
</comment>
<keyword evidence="3" id="KW-1185">Reference proteome</keyword>
<dbReference type="InterPro" id="IPR039563">
    <property type="entry name" value="Peptidase_C39_single_dom"/>
</dbReference>
<evidence type="ECO:0000313" key="2">
    <source>
        <dbReference type="EMBL" id="GGE63321.1"/>
    </source>
</evidence>
<dbReference type="EMBL" id="BMFK01000001">
    <property type="protein sequence ID" value="GGE63321.1"/>
    <property type="molecule type" value="Genomic_DNA"/>
</dbReference>
<evidence type="ECO:0000313" key="3">
    <source>
        <dbReference type="Proteomes" id="UP000605259"/>
    </source>
</evidence>
<dbReference type="CDD" id="cd02549">
    <property type="entry name" value="Peptidase_C39A"/>
    <property type="match status" value="1"/>
</dbReference>
<accession>A0A917AQR3</accession>
<gene>
    <name evidence="2" type="ORF">GCM10007140_11970</name>
</gene>
<dbReference type="InterPro" id="IPR039564">
    <property type="entry name" value="Peptidase_C39-like"/>
</dbReference>
<proteinExistence type="predicted"/>
<dbReference type="PANTHER" id="PTHR37806">
    <property type="entry name" value="LMO0724 PROTEIN"/>
    <property type="match status" value="1"/>
</dbReference>
<dbReference type="PROSITE" id="PS51257">
    <property type="entry name" value="PROKAR_LIPOPROTEIN"/>
    <property type="match status" value="1"/>
</dbReference>
<sequence length="227" mass="25823">MKKLKYVFLIGCFFIVAGCMDKGLSVFSFLKSEARVEGVPLILQNPELPRGCEVTSLSMLLHHAGVPVSKMELAKNIKKVPFEKNGLRGDLNEGFVGDMYSKKTPGLGVYAGPVYELGLEYLPDQLINLTGKETKDLYRMLDKGYPVWVITNATFAPLKDNQFETWNTKSGKMRVTYHEHSVVMTGYDDEYVYINDPLDKEMDKKVPRKQFEEAWVQMGKQAISYEK</sequence>
<dbReference type="AlphaFoldDB" id="A0A917AQR3"/>
<evidence type="ECO:0000259" key="1">
    <source>
        <dbReference type="Pfam" id="PF13529"/>
    </source>
</evidence>
<dbReference type="Gene3D" id="3.90.70.10">
    <property type="entry name" value="Cysteine proteinases"/>
    <property type="match status" value="1"/>
</dbReference>
<reference evidence="2" key="1">
    <citation type="journal article" date="2014" name="Int. J. Syst. Evol. Microbiol.">
        <title>Complete genome sequence of Corynebacterium casei LMG S-19264T (=DSM 44701T), isolated from a smear-ripened cheese.</title>
        <authorList>
            <consortium name="US DOE Joint Genome Institute (JGI-PGF)"/>
            <person name="Walter F."/>
            <person name="Albersmeier A."/>
            <person name="Kalinowski J."/>
            <person name="Ruckert C."/>
        </authorList>
    </citation>
    <scope>NUCLEOTIDE SEQUENCE</scope>
    <source>
        <strain evidence="2">CGMCC 1.12698</strain>
    </source>
</reference>